<accession>A0AAD4AKS7</accession>
<dbReference type="GO" id="GO:0004553">
    <property type="term" value="F:hydrolase activity, hydrolyzing O-glycosyl compounds"/>
    <property type="evidence" value="ECO:0007669"/>
    <property type="project" value="InterPro"/>
</dbReference>
<dbReference type="Proteomes" id="UP000016487">
    <property type="component" value="Unassembled WGS sequence"/>
</dbReference>
<comment type="caution">
    <text evidence="2">The sequence shown here is derived from an EMBL/GenBank/DDBJ whole genome shotgun (WGS) entry which is preliminary data.</text>
</comment>
<name>A0AAD4AKS7_9GAMM</name>
<proteinExistence type="predicted"/>
<dbReference type="SUPFAM" id="SSF53756">
    <property type="entry name" value="UDP-Glycosyltransferase/glycogen phosphorylase"/>
    <property type="match status" value="1"/>
</dbReference>
<dbReference type="AlphaFoldDB" id="A0AAD4AKS7"/>
<dbReference type="EMBL" id="AHBZ03000014">
    <property type="protein sequence ID" value="KAF7774152.1"/>
    <property type="molecule type" value="Genomic_DNA"/>
</dbReference>
<reference evidence="2" key="1">
    <citation type="journal article" date="2012" name="J. Bacteriol.">
        <title>Genome sequences of type strains of seven species of the marine bacterium Pseudoalteromonas.</title>
        <authorList>
            <person name="Xie B.B."/>
            <person name="Shu Y.L."/>
            <person name="Qin Q.L."/>
            <person name="Rong J.C."/>
            <person name="Zhang X.Y."/>
            <person name="Chen X.L."/>
            <person name="Shi M."/>
            <person name="He H.L."/>
            <person name="Zhou B.C."/>
            <person name="Zhang Y.Z."/>
        </authorList>
    </citation>
    <scope>NUCLEOTIDE SEQUENCE</scope>
    <source>
        <strain evidence="2">DSM 8771</strain>
    </source>
</reference>
<dbReference type="GO" id="GO:0006047">
    <property type="term" value="P:UDP-N-acetylglucosamine metabolic process"/>
    <property type="evidence" value="ECO:0007669"/>
    <property type="project" value="InterPro"/>
</dbReference>
<dbReference type="PANTHER" id="PTHR43174">
    <property type="entry name" value="UDP-N-ACETYLGLUCOSAMINE 2-EPIMERASE"/>
    <property type="match status" value="1"/>
</dbReference>
<reference evidence="2" key="2">
    <citation type="submission" date="2015-03" db="EMBL/GenBank/DDBJ databases">
        <title>Genome sequence of Pseudoalteromonas citrea.</title>
        <authorList>
            <person name="Xie B.-B."/>
            <person name="Rong J.-C."/>
            <person name="Qin Q.-L."/>
            <person name="Zhang Y.-Z."/>
        </authorList>
    </citation>
    <scope>NUCLEOTIDE SEQUENCE</scope>
    <source>
        <strain evidence="2">DSM 8771</strain>
    </source>
</reference>
<sequence>MRKIAIFTGTRAEYGLLYWTLKGLKAHPRCDLQLFVGGMHLSREFGYTIEQIKQDGFDVTGQLEFLVSSDTALGVSKSMALAMMSAAEQFAIHTPDLLLLLGDRYESLAVAQAAMLANIPIAHIHGGEATEGLIDEAIRHSLSKMSHLHFTTTEVYKNRVEQLGEQPDRVFNVGAPGIDNLLKLNLLSKKLLEKELDFKLGEKFFLVTYHPLTLDRESSLQALENLLLAFNAFPNYQLVITYPNADTFGRVLIDKLQELGKSQPDRVLLTQSLGQLKYLSLMKACDAVVGNSSSGILEAPSCQVATVNIGSRQLGRVAAKSVIQSGGSVEEIVQALKTAISLEHKEVCMSVISPYGTGGASDKIVHEVMNQSLEDILLKRFNDFGGES</sequence>
<organism evidence="2 3">
    <name type="scientific">Pseudoalteromonas citrea</name>
    <dbReference type="NCBI Taxonomy" id="43655"/>
    <lineage>
        <taxon>Bacteria</taxon>
        <taxon>Pseudomonadati</taxon>
        <taxon>Pseudomonadota</taxon>
        <taxon>Gammaproteobacteria</taxon>
        <taxon>Alteromonadales</taxon>
        <taxon>Pseudoalteromonadaceae</taxon>
        <taxon>Pseudoalteromonas</taxon>
    </lineage>
</organism>
<dbReference type="InterPro" id="IPR020004">
    <property type="entry name" value="UDP-GlcNAc_Epase"/>
</dbReference>
<feature type="domain" description="UDP-N-acetylglucosamine 2-epimerase" evidence="1">
    <location>
        <begin position="24"/>
        <end position="366"/>
    </location>
</feature>
<gene>
    <name evidence="2" type="primary">wecB</name>
    <name evidence="2" type="ORF">PCIT_a0551</name>
</gene>
<protein>
    <submittedName>
        <fullName evidence="2">UDP-N-acetylglucosamine 2-epimerase (Non-hydrolyzing)</fullName>
    </submittedName>
</protein>
<evidence type="ECO:0000313" key="3">
    <source>
        <dbReference type="Proteomes" id="UP000016487"/>
    </source>
</evidence>
<dbReference type="Pfam" id="PF02350">
    <property type="entry name" value="Epimerase_2"/>
    <property type="match status" value="1"/>
</dbReference>
<dbReference type="PANTHER" id="PTHR43174:SF3">
    <property type="entry name" value="UDP-N-ACETYLGLUCOSAMINE 2-EPIMERASE"/>
    <property type="match status" value="1"/>
</dbReference>
<dbReference type="CDD" id="cd03786">
    <property type="entry name" value="GTB_UDP-GlcNAc_2-Epimerase"/>
    <property type="match status" value="1"/>
</dbReference>
<dbReference type="RefSeq" id="WP_010362165.1">
    <property type="nucleotide sequence ID" value="NZ_AHBZ03000014.1"/>
</dbReference>
<dbReference type="Gene3D" id="3.40.50.2000">
    <property type="entry name" value="Glycogen Phosphorylase B"/>
    <property type="match status" value="2"/>
</dbReference>
<evidence type="ECO:0000313" key="2">
    <source>
        <dbReference type="EMBL" id="KAF7774152.1"/>
    </source>
</evidence>
<dbReference type="InterPro" id="IPR029767">
    <property type="entry name" value="WecB-like"/>
</dbReference>
<evidence type="ECO:0000259" key="1">
    <source>
        <dbReference type="Pfam" id="PF02350"/>
    </source>
</evidence>
<dbReference type="NCBIfam" id="TIGR03568">
    <property type="entry name" value="NeuC_NnaA"/>
    <property type="match status" value="1"/>
</dbReference>
<dbReference type="InterPro" id="IPR003331">
    <property type="entry name" value="UDP_GlcNAc_Epimerase_2_dom"/>
</dbReference>